<sequence length="310" mass="30362">MYRGLVYVFIAATAWGTGGAAAALLYRDNGLGPVAVSFWRFVLGAAALAGALAAARLTAGRRPARLARPAGRRWTLVVTGAGLAVYQTAYFAAVEQAGLAVATVVTLGAGPALIAAGGRLLLDERLGRGGAAAVALALAGLALLGADGGGGGPRPLLGIALALLSAAGYAAVTLLTRGAPAGDPARTALSGFAVGAVCLLGPAVAEGLWPAGDLRAAAGWLAYLGVVPTALAYGLFFAGLARIRATTASVVALVEPVTAALIGVLALGERLGAVALLGMAVLLAAVAALAVAERRTATSTPVRSRVTVGG</sequence>
<feature type="transmembrane region" description="Helical" evidence="6">
    <location>
        <begin position="71"/>
        <end position="93"/>
    </location>
</feature>
<feature type="transmembrane region" description="Helical" evidence="6">
    <location>
        <begin position="273"/>
        <end position="292"/>
    </location>
</feature>
<dbReference type="RefSeq" id="WP_239107113.1">
    <property type="nucleotide sequence ID" value="NZ_BAAAGJ010000005.1"/>
</dbReference>
<keyword evidence="3 6" id="KW-0812">Transmembrane</keyword>
<evidence type="ECO:0000256" key="4">
    <source>
        <dbReference type="ARBA" id="ARBA00022989"/>
    </source>
</evidence>
<dbReference type="EMBL" id="BOOY01000005">
    <property type="protein sequence ID" value="GIJ01631.1"/>
    <property type="molecule type" value="Genomic_DNA"/>
</dbReference>
<feature type="transmembrane region" description="Helical" evidence="6">
    <location>
        <begin position="156"/>
        <end position="175"/>
    </location>
</feature>
<feature type="transmembrane region" description="Helical" evidence="6">
    <location>
        <begin position="217"/>
        <end position="241"/>
    </location>
</feature>
<feature type="transmembrane region" description="Helical" evidence="6">
    <location>
        <begin position="248"/>
        <end position="267"/>
    </location>
</feature>
<comment type="similarity">
    <text evidence="2">Belongs to the EamA transporter family.</text>
</comment>
<feature type="transmembrane region" description="Helical" evidence="6">
    <location>
        <begin position="187"/>
        <end position="205"/>
    </location>
</feature>
<keyword evidence="9" id="KW-1185">Reference proteome</keyword>
<name>A0A8J4DH63_9ACTN</name>
<dbReference type="InterPro" id="IPR050638">
    <property type="entry name" value="AA-Vitamin_Transporters"/>
</dbReference>
<evidence type="ECO:0000313" key="8">
    <source>
        <dbReference type="EMBL" id="GIJ01631.1"/>
    </source>
</evidence>
<feature type="domain" description="EamA" evidence="7">
    <location>
        <begin position="157"/>
        <end position="288"/>
    </location>
</feature>
<dbReference type="AlphaFoldDB" id="A0A8J4DH63"/>
<dbReference type="SUPFAM" id="SSF103481">
    <property type="entry name" value="Multidrug resistance efflux transporter EmrE"/>
    <property type="match status" value="2"/>
</dbReference>
<keyword evidence="5 6" id="KW-0472">Membrane</keyword>
<evidence type="ECO:0000256" key="3">
    <source>
        <dbReference type="ARBA" id="ARBA00022692"/>
    </source>
</evidence>
<dbReference type="Gene3D" id="1.10.3730.20">
    <property type="match status" value="2"/>
</dbReference>
<evidence type="ECO:0000313" key="9">
    <source>
        <dbReference type="Proteomes" id="UP000652013"/>
    </source>
</evidence>
<dbReference type="InterPro" id="IPR000620">
    <property type="entry name" value="EamA_dom"/>
</dbReference>
<evidence type="ECO:0000259" key="7">
    <source>
        <dbReference type="Pfam" id="PF00892"/>
    </source>
</evidence>
<evidence type="ECO:0000256" key="6">
    <source>
        <dbReference type="SAM" id="Phobius"/>
    </source>
</evidence>
<dbReference type="Proteomes" id="UP000652013">
    <property type="component" value="Unassembled WGS sequence"/>
</dbReference>
<dbReference type="PANTHER" id="PTHR32322:SF2">
    <property type="entry name" value="EAMA DOMAIN-CONTAINING PROTEIN"/>
    <property type="match status" value="1"/>
</dbReference>
<organism evidence="8 9">
    <name type="scientific">Spirilliplanes yamanashiensis</name>
    <dbReference type="NCBI Taxonomy" id="42233"/>
    <lineage>
        <taxon>Bacteria</taxon>
        <taxon>Bacillati</taxon>
        <taxon>Actinomycetota</taxon>
        <taxon>Actinomycetes</taxon>
        <taxon>Micromonosporales</taxon>
        <taxon>Micromonosporaceae</taxon>
        <taxon>Spirilliplanes</taxon>
    </lineage>
</organism>
<comment type="caution">
    <text evidence="8">The sequence shown here is derived from an EMBL/GenBank/DDBJ whole genome shotgun (WGS) entry which is preliminary data.</text>
</comment>
<feature type="transmembrane region" description="Helical" evidence="6">
    <location>
        <begin position="38"/>
        <end position="59"/>
    </location>
</feature>
<accession>A0A8J4DH63</accession>
<comment type="subcellular location">
    <subcellularLocation>
        <location evidence="1">Membrane</location>
        <topology evidence="1">Multi-pass membrane protein</topology>
    </subcellularLocation>
</comment>
<evidence type="ECO:0000256" key="5">
    <source>
        <dbReference type="ARBA" id="ARBA00023136"/>
    </source>
</evidence>
<protein>
    <submittedName>
        <fullName evidence="8">Membrane protein</fullName>
    </submittedName>
</protein>
<feature type="transmembrane region" description="Helical" evidence="6">
    <location>
        <begin position="99"/>
        <end position="122"/>
    </location>
</feature>
<evidence type="ECO:0000256" key="1">
    <source>
        <dbReference type="ARBA" id="ARBA00004141"/>
    </source>
</evidence>
<reference evidence="8" key="1">
    <citation type="submission" date="2021-01" db="EMBL/GenBank/DDBJ databases">
        <title>Whole genome shotgun sequence of Spirilliplanes yamanashiensis NBRC 15828.</title>
        <authorList>
            <person name="Komaki H."/>
            <person name="Tamura T."/>
        </authorList>
    </citation>
    <scope>NUCLEOTIDE SEQUENCE</scope>
    <source>
        <strain evidence="8">NBRC 15828</strain>
    </source>
</reference>
<dbReference type="PANTHER" id="PTHR32322">
    <property type="entry name" value="INNER MEMBRANE TRANSPORTER"/>
    <property type="match status" value="1"/>
</dbReference>
<evidence type="ECO:0000256" key="2">
    <source>
        <dbReference type="ARBA" id="ARBA00007362"/>
    </source>
</evidence>
<dbReference type="Pfam" id="PF00892">
    <property type="entry name" value="EamA"/>
    <property type="match status" value="2"/>
</dbReference>
<gene>
    <name evidence="8" type="ORF">Sya03_09830</name>
</gene>
<dbReference type="InterPro" id="IPR037185">
    <property type="entry name" value="EmrE-like"/>
</dbReference>
<dbReference type="GO" id="GO:0016020">
    <property type="term" value="C:membrane"/>
    <property type="evidence" value="ECO:0007669"/>
    <property type="project" value="UniProtKB-SubCell"/>
</dbReference>
<feature type="domain" description="EamA" evidence="7">
    <location>
        <begin position="3"/>
        <end position="144"/>
    </location>
</feature>
<proteinExistence type="inferred from homology"/>
<feature type="transmembrane region" description="Helical" evidence="6">
    <location>
        <begin position="129"/>
        <end position="150"/>
    </location>
</feature>
<keyword evidence="4 6" id="KW-1133">Transmembrane helix</keyword>